<proteinExistence type="predicted"/>
<dbReference type="EMBL" id="BBLT01000004">
    <property type="protein sequence ID" value="GAL85196.1"/>
    <property type="molecule type" value="Genomic_DNA"/>
</dbReference>
<gene>
    <name evidence="1" type="ORF">MYP_2425</name>
</gene>
<keyword evidence="2" id="KW-1185">Reference proteome</keyword>
<reference evidence="1 2" key="1">
    <citation type="submission" date="2014-09" db="EMBL/GenBank/DDBJ databases">
        <title>Sporocytophaga myxococcoides PG-01 genome sequencing.</title>
        <authorList>
            <person name="Liu L."/>
            <person name="Gao P.J."/>
            <person name="Chen G.J."/>
            <person name="Wang L.S."/>
        </authorList>
    </citation>
    <scope>NUCLEOTIDE SEQUENCE [LARGE SCALE GENOMIC DNA]</scope>
    <source>
        <strain evidence="1 2">PG-01</strain>
    </source>
</reference>
<protein>
    <submittedName>
        <fullName evidence="1">Uncharacterized protein</fullName>
    </submittedName>
</protein>
<sequence length="121" mass="14048">MEMEKHIPKIETRYDDMAGAVSLNFNETMDFNAFSESVMGVNLLQYEPISLRLYLNHKDMVVTVYAIDKKFLVTEPQNAGKIRVKKFKKDVAPEILFSYIRQIDFTLVNGDFDIESFEVVN</sequence>
<dbReference type="Proteomes" id="UP000030185">
    <property type="component" value="Unassembled WGS sequence"/>
</dbReference>
<evidence type="ECO:0000313" key="1">
    <source>
        <dbReference type="EMBL" id="GAL85196.1"/>
    </source>
</evidence>
<name>A0A098LDW9_9BACT</name>
<dbReference type="AlphaFoldDB" id="A0A098LDW9"/>
<comment type="caution">
    <text evidence="1">The sequence shown here is derived from an EMBL/GenBank/DDBJ whole genome shotgun (WGS) entry which is preliminary data.</text>
</comment>
<organism evidence="1 2">
    <name type="scientific">Sporocytophaga myxococcoides</name>
    <dbReference type="NCBI Taxonomy" id="153721"/>
    <lineage>
        <taxon>Bacteria</taxon>
        <taxon>Pseudomonadati</taxon>
        <taxon>Bacteroidota</taxon>
        <taxon>Cytophagia</taxon>
        <taxon>Cytophagales</taxon>
        <taxon>Cytophagaceae</taxon>
        <taxon>Sporocytophaga</taxon>
    </lineage>
</organism>
<evidence type="ECO:0000313" key="2">
    <source>
        <dbReference type="Proteomes" id="UP000030185"/>
    </source>
</evidence>
<dbReference type="STRING" id="153721.MYP_2425"/>
<accession>A0A098LDW9</accession>